<evidence type="ECO:0000256" key="4">
    <source>
        <dbReference type="ARBA" id="ARBA00022475"/>
    </source>
</evidence>
<keyword evidence="11 14" id="KW-1133">Transmembrane helix</keyword>
<dbReference type="Pfam" id="PF02518">
    <property type="entry name" value="HATPase_c"/>
    <property type="match status" value="1"/>
</dbReference>
<dbReference type="InterPro" id="IPR003660">
    <property type="entry name" value="HAMP_dom"/>
</dbReference>
<keyword evidence="7 14" id="KW-0812">Transmembrane</keyword>
<dbReference type="OrthoDB" id="9813151at2"/>
<dbReference type="FunFam" id="3.30.565.10:FF:000006">
    <property type="entry name" value="Sensor histidine kinase WalK"/>
    <property type="match status" value="1"/>
</dbReference>
<dbReference type="SUPFAM" id="SSF55874">
    <property type="entry name" value="ATPase domain of HSP90 chaperone/DNA topoisomerase II/histidine kinase"/>
    <property type="match status" value="1"/>
</dbReference>
<feature type="transmembrane region" description="Helical" evidence="14">
    <location>
        <begin position="24"/>
        <end position="44"/>
    </location>
</feature>
<evidence type="ECO:0000256" key="7">
    <source>
        <dbReference type="ARBA" id="ARBA00022692"/>
    </source>
</evidence>
<evidence type="ECO:0000256" key="3">
    <source>
        <dbReference type="ARBA" id="ARBA00012438"/>
    </source>
</evidence>
<evidence type="ECO:0000256" key="13">
    <source>
        <dbReference type="ARBA" id="ARBA00023136"/>
    </source>
</evidence>
<keyword evidence="4" id="KW-1003">Cell membrane</keyword>
<evidence type="ECO:0000256" key="11">
    <source>
        <dbReference type="ARBA" id="ARBA00022989"/>
    </source>
</evidence>
<keyword evidence="18" id="KW-1185">Reference proteome</keyword>
<keyword evidence="8" id="KW-0547">Nucleotide-binding</keyword>
<dbReference type="Gene3D" id="1.10.287.130">
    <property type="match status" value="1"/>
</dbReference>
<dbReference type="SUPFAM" id="SSF47384">
    <property type="entry name" value="Homodimeric domain of signal transducing histidine kinase"/>
    <property type="match status" value="1"/>
</dbReference>
<evidence type="ECO:0000313" key="17">
    <source>
        <dbReference type="EMBL" id="EER69136.1"/>
    </source>
</evidence>
<dbReference type="Gene3D" id="3.30.565.10">
    <property type="entry name" value="Histidine kinase-like ATPase, C-terminal domain"/>
    <property type="match status" value="1"/>
</dbReference>
<proteinExistence type="predicted"/>
<evidence type="ECO:0000259" key="15">
    <source>
        <dbReference type="PROSITE" id="PS50109"/>
    </source>
</evidence>
<dbReference type="SMART" id="SM00388">
    <property type="entry name" value="HisKA"/>
    <property type="match status" value="1"/>
</dbReference>
<dbReference type="Pfam" id="PF00672">
    <property type="entry name" value="HAMP"/>
    <property type="match status" value="1"/>
</dbReference>
<keyword evidence="12" id="KW-0902">Two-component regulatory system</keyword>
<reference evidence="17" key="1">
    <citation type="submission" date="2009-01" db="EMBL/GenBank/DDBJ databases">
        <authorList>
            <person name="Fulton L."/>
            <person name="Clifton S."/>
            <person name="Chinwalla A.T."/>
            <person name="Mitreva M."/>
            <person name="Sodergren E."/>
            <person name="Weinstock G."/>
            <person name="Clifton S."/>
            <person name="Dooling D.J."/>
            <person name="Fulton B."/>
            <person name="Minx P."/>
            <person name="Pepin K.H."/>
            <person name="Johnson M."/>
            <person name="Bhonagiri V."/>
            <person name="Nash W.E."/>
            <person name="Mardis E.R."/>
            <person name="Wilson R.K."/>
        </authorList>
    </citation>
    <scope>NUCLEOTIDE SEQUENCE [LARGE SCALE GENOMIC DNA]</scope>
    <source>
        <strain evidence="17">ATCC 10379</strain>
    </source>
</reference>
<dbReference type="Gene3D" id="6.10.340.10">
    <property type="match status" value="1"/>
</dbReference>
<dbReference type="RefSeq" id="WP_004263657.1">
    <property type="nucleotide sequence ID" value="NZ_ACDZ02000005.1"/>
</dbReference>
<keyword evidence="10" id="KW-0067">ATP-binding</keyword>
<sequence>MLKKNKKLSFFPFKKVSLTFKITLWYTTFIVLLIGSLIIGTFFVSDSVVESGAKKRLIEEVTEISSGADTFTPFEDGVTLSVYDKDGNLVAGSVPRNFKVNDFSLGAISEYKDVNHNKYLYYDSETSSARLGNGKYVRGIVQVTNNINGWILPIIISIGSPFVIMVIMYGGYLIIRSSLKPVRDMTETAEAIAHSNDLSKRIYIEEGTDEVHKLGKVFNEMLETLENSSKRERRFSSDVSHELRTPISVVMAESEYGAKYTDSIEDAKESFEVIERQSKRMASMINQILELARLDSRLEIPKEELPLSDKIKHTLEDYKILFDNKNIKLSINIEENIIVHANEALIMRMIDNLLSNALKYAETEVTVCLARRKSIILEVADDGIGISDNEKKLIWDRFYKVDKSRTTTEDNSSGLGLSITQKIVKLHDGKIAVFDNKPKGTRFVVNL</sequence>
<dbReference type="InterPro" id="IPR050398">
    <property type="entry name" value="HssS/ArlS-like"/>
</dbReference>
<feature type="domain" description="Histidine kinase" evidence="15">
    <location>
        <begin position="238"/>
        <end position="447"/>
    </location>
</feature>
<dbReference type="InterPro" id="IPR003661">
    <property type="entry name" value="HisK_dim/P_dom"/>
</dbReference>
<dbReference type="InterPro" id="IPR036097">
    <property type="entry name" value="HisK_dim/P_sf"/>
</dbReference>
<keyword evidence="13 14" id="KW-0472">Membrane</keyword>
<dbReference type="eggNOG" id="COG0642">
    <property type="taxonomic scope" value="Bacteria"/>
</dbReference>
<name>C5NUZ9_9BACL</name>
<evidence type="ECO:0000256" key="14">
    <source>
        <dbReference type="SAM" id="Phobius"/>
    </source>
</evidence>
<keyword evidence="5" id="KW-0597">Phosphoprotein</keyword>
<dbReference type="PANTHER" id="PTHR45528:SF1">
    <property type="entry name" value="SENSOR HISTIDINE KINASE CPXA"/>
    <property type="match status" value="1"/>
</dbReference>
<evidence type="ECO:0000313" key="18">
    <source>
        <dbReference type="Proteomes" id="UP000006004"/>
    </source>
</evidence>
<dbReference type="CDD" id="cd00082">
    <property type="entry name" value="HisKA"/>
    <property type="match status" value="1"/>
</dbReference>
<evidence type="ECO:0000256" key="6">
    <source>
        <dbReference type="ARBA" id="ARBA00022679"/>
    </source>
</evidence>
<dbReference type="CDD" id="cd00075">
    <property type="entry name" value="HATPase"/>
    <property type="match status" value="1"/>
</dbReference>
<dbReference type="PANTHER" id="PTHR45528">
    <property type="entry name" value="SENSOR HISTIDINE KINASE CPXA"/>
    <property type="match status" value="1"/>
</dbReference>
<dbReference type="GO" id="GO:0000155">
    <property type="term" value="F:phosphorelay sensor kinase activity"/>
    <property type="evidence" value="ECO:0007669"/>
    <property type="project" value="InterPro"/>
</dbReference>
<reference evidence="17" key="2">
    <citation type="submission" date="2009-06" db="EMBL/GenBank/DDBJ databases">
        <authorList>
            <person name="Sebastian Y."/>
            <person name="Madupu R."/>
            <person name="Durkin A.S."/>
            <person name="Torralba M."/>
            <person name="Methe B."/>
            <person name="Sutton G.G."/>
            <person name="Strausberg R.L."/>
            <person name="Nelson K.E."/>
        </authorList>
    </citation>
    <scope>NUCLEOTIDE SEQUENCE [LARGE SCALE GENOMIC DNA]</scope>
    <source>
        <strain evidence="17">ATCC 10379</strain>
    </source>
</reference>
<evidence type="ECO:0000256" key="1">
    <source>
        <dbReference type="ARBA" id="ARBA00000085"/>
    </source>
</evidence>
<dbReference type="Proteomes" id="UP000006004">
    <property type="component" value="Unassembled WGS sequence"/>
</dbReference>
<evidence type="ECO:0000256" key="8">
    <source>
        <dbReference type="ARBA" id="ARBA00022741"/>
    </source>
</evidence>
<dbReference type="InterPro" id="IPR036890">
    <property type="entry name" value="HATPase_C_sf"/>
</dbReference>
<keyword evidence="9 17" id="KW-0418">Kinase</keyword>
<comment type="caution">
    <text evidence="17">The sequence shown here is derived from an EMBL/GenBank/DDBJ whole genome shotgun (WGS) entry which is preliminary data.</text>
</comment>
<gene>
    <name evidence="17" type="ORF">GEMHA0001_1376</name>
</gene>
<dbReference type="PRINTS" id="PR00344">
    <property type="entry name" value="BCTRLSENSOR"/>
</dbReference>
<evidence type="ECO:0000256" key="10">
    <source>
        <dbReference type="ARBA" id="ARBA00022840"/>
    </source>
</evidence>
<evidence type="ECO:0000256" key="5">
    <source>
        <dbReference type="ARBA" id="ARBA00022553"/>
    </source>
</evidence>
<keyword evidence="6" id="KW-0808">Transferase</keyword>
<accession>C5NUZ9</accession>
<dbReference type="GO" id="GO:0005524">
    <property type="term" value="F:ATP binding"/>
    <property type="evidence" value="ECO:0007669"/>
    <property type="project" value="UniProtKB-KW"/>
</dbReference>
<dbReference type="CDD" id="cd06225">
    <property type="entry name" value="HAMP"/>
    <property type="match status" value="1"/>
</dbReference>
<dbReference type="SMART" id="SM00387">
    <property type="entry name" value="HATPase_c"/>
    <property type="match status" value="1"/>
</dbReference>
<dbReference type="InterPro" id="IPR004358">
    <property type="entry name" value="Sig_transdc_His_kin-like_C"/>
</dbReference>
<evidence type="ECO:0000259" key="16">
    <source>
        <dbReference type="PROSITE" id="PS50885"/>
    </source>
</evidence>
<dbReference type="InterPro" id="IPR005467">
    <property type="entry name" value="His_kinase_dom"/>
</dbReference>
<dbReference type="eggNOG" id="COG2770">
    <property type="taxonomic scope" value="Bacteria"/>
</dbReference>
<dbReference type="SUPFAM" id="SSF158472">
    <property type="entry name" value="HAMP domain-like"/>
    <property type="match status" value="1"/>
</dbReference>
<dbReference type="InterPro" id="IPR003594">
    <property type="entry name" value="HATPase_dom"/>
</dbReference>
<dbReference type="AlphaFoldDB" id="C5NUZ9"/>
<dbReference type="FunFam" id="1.10.287.130:FF:000001">
    <property type="entry name" value="Two-component sensor histidine kinase"/>
    <property type="match status" value="1"/>
</dbReference>
<feature type="transmembrane region" description="Helical" evidence="14">
    <location>
        <begin position="150"/>
        <end position="175"/>
    </location>
</feature>
<evidence type="ECO:0000256" key="12">
    <source>
        <dbReference type="ARBA" id="ARBA00023012"/>
    </source>
</evidence>
<dbReference type="GO" id="GO:0005886">
    <property type="term" value="C:plasma membrane"/>
    <property type="evidence" value="ECO:0007669"/>
    <property type="project" value="UniProtKB-SubCell"/>
</dbReference>
<dbReference type="GeneID" id="93288229"/>
<dbReference type="PROSITE" id="PS50885">
    <property type="entry name" value="HAMP"/>
    <property type="match status" value="1"/>
</dbReference>
<dbReference type="SMART" id="SM00304">
    <property type="entry name" value="HAMP"/>
    <property type="match status" value="1"/>
</dbReference>
<evidence type="ECO:0000256" key="2">
    <source>
        <dbReference type="ARBA" id="ARBA00004651"/>
    </source>
</evidence>
<comment type="subcellular location">
    <subcellularLocation>
        <location evidence="2">Cell membrane</location>
        <topology evidence="2">Multi-pass membrane protein</topology>
    </subcellularLocation>
</comment>
<feature type="domain" description="HAMP" evidence="16">
    <location>
        <begin position="176"/>
        <end position="230"/>
    </location>
</feature>
<dbReference type="PROSITE" id="PS50109">
    <property type="entry name" value="HIS_KIN"/>
    <property type="match status" value="1"/>
</dbReference>
<comment type="catalytic activity">
    <reaction evidence="1">
        <text>ATP + protein L-histidine = ADP + protein N-phospho-L-histidine.</text>
        <dbReference type="EC" id="2.7.13.3"/>
    </reaction>
</comment>
<organism evidence="17 18">
    <name type="scientific">Gemella haemolysans ATCC 10379</name>
    <dbReference type="NCBI Taxonomy" id="546270"/>
    <lineage>
        <taxon>Bacteria</taxon>
        <taxon>Bacillati</taxon>
        <taxon>Bacillota</taxon>
        <taxon>Bacilli</taxon>
        <taxon>Bacillales</taxon>
        <taxon>Gemellaceae</taxon>
        <taxon>Gemella</taxon>
    </lineage>
</organism>
<dbReference type="Pfam" id="PF00512">
    <property type="entry name" value="HisKA"/>
    <property type="match status" value="1"/>
</dbReference>
<protein>
    <recommendedName>
        <fullName evidence="3">histidine kinase</fullName>
        <ecNumber evidence="3">2.7.13.3</ecNumber>
    </recommendedName>
</protein>
<dbReference type="EC" id="2.7.13.3" evidence="3"/>
<evidence type="ECO:0000256" key="9">
    <source>
        <dbReference type="ARBA" id="ARBA00022777"/>
    </source>
</evidence>
<dbReference type="EMBL" id="ACDZ02000005">
    <property type="protein sequence ID" value="EER69136.1"/>
    <property type="molecule type" value="Genomic_DNA"/>
</dbReference>